<feature type="domain" description="Thiol:disulfide interchange protein DsbD N-terminal" evidence="2">
    <location>
        <begin position="36"/>
        <end position="142"/>
    </location>
</feature>
<accession>A0A940MTF0</accession>
<comment type="caution">
    <text evidence="3">The sequence shown here is derived from an EMBL/GenBank/DDBJ whole genome shotgun (WGS) entry which is preliminary data.</text>
</comment>
<protein>
    <recommendedName>
        <fullName evidence="2">Thiol:disulfide interchange protein DsbD N-terminal domain-containing protein</fullName>
    </recommendedName>
</protein>
<name>A0A940MTF0_9RHOB</name>
<feature type="chain" id="PRO_5037590335" description="Thiol:disulfide interchange protein DsbD N-terminal domain-containing protein" evidence="1">
    <location>
        <begin position="19"/>
        <end position="263"/>
    </location>
</feature>
<dbReference type="Pfam" id="PF11412">
    <property type="entry name" value="DsbD_N"/>
    <property type="match status" value="1"/>
</dbReference>
<dbReference type="RefSeq" id="WP_209360585.1">
    <property type="nucleotide sequence ID" value="NZ_JAGISH010000004.1"/>
</dbReference>
<gene>
    <name evidence="3" type="ORF">J5474_09075</name>
</gene>
<keyword evidence="1" id="KW-0732">Signal</keyword>
<dbReference type="EMBL" id="JAGISH010000004">
    <property type="protein sequence ID" value="MBP0482639.1"/>
    <property type="molecule type" value="Genomic_DNA"/>
</dbReference>
<keyword evidence="4" id="KW-1185">Reference proteome</keyword>
<evidence type="ECO:0000259" key="2">
    <source>
        <dbReference type="Pfam" id="PF11412"/>
    </source>
</evidence>
<dbReference type="AlphaFoldDB" id="A0A940MTF0"/>
<dbReference type="InterPro" id="IPR028250">
    <property type="entry name" value="DsbDN"/>
</dbReference>
<organism evidence="3 4">
    <name type="scientific">Sagittula salina</name>
    <dbReference type="NCBI Taxonomy" id="2820268"/>
    <lineage>
        <taxon>Bacteria</taxon>
        <taxon>Pseudomonadati</taxon>
        <taxon>Pseudomonadota</taxon>
        <taxon>Alphaproteobacteria</taxon>
        <taxon>Rhodobacterales</taxon>
        <taxon>Roseobacteraceae</taxon>
        <taxon>Sagittula</taxon>
    </lineage>
</organism>
<dbReference type="Proteomes" id="UP000675940">
    <property type="component" value="Unassembled WGS sequence"/>
</dbReference>
<reference evidence="3" key="1">
    <citation type="submission" date="2021-03" db="EMBL/GenBank/DDBJ databases">
        <title>Sagittula salina sp. nov. strain M10.9X isolated from the marine waste.</title>
        <authorList>
            <person name="Satari L."/>
            <person name="Molina-Menor E."/>
            <person name="Vidal-Verdu A."/>
            <person name="Pascual J."/>
            <person name="Pereto J."/>
            <person name="Porcar M."/>
        </authorList>
    </citation>
    <scope>NUCLEOTIDE SEQUENCE</scope>
    <source>
        <strain evidence="3">M10.9X</strain>
    </source>
</reference>
<evidence type="ECO:0000313" key="3">
    <source>
        <dbReference type="EMBL" id="MBP0482639.1"/>
    </source>
</evidence>
<evidence type="ECO:0000313" key="4">
    <source>
        <dbReference type="Proteomes" id="UP000675940"/>
    </source>
</evidence>
<evidence type="ECO:0000256" key="1">
    <source>
        <dbReference type="SAM" id="SignalP"/>
    </source>
</evidence>
<proteinExistence type="predicted"/>
<sequence>MKTLLASLLLTLPSLAQAGDYDGMVRASLLPGWRLPNGDHMAALRLELADGWKTYWRTPGDAGIPPSFDWRASGNLEGVFVSWPSPDVFWQSGMRSVGYKHEVTLPLRLRLRDGHRDAELHGVIDIGICKDVCLPQRLEVSATLPASGAKPDPRIAAAMADLPYGAEDAGVTSVDCEIGPAQRGLGLSVAIDLPGATGQEETVIEFRDPELWVADPETSVRNGQLVAKTRIRHMANPAFALDRSAMTLTVLGGRIPVEIRGCD</sequence>
<feature type="signal peptide" evidence="1">
    <location>
        <begin position="1"/>
        <end position="18"/>
    </location>
</feature>